<gene>
    <name evidence="4" type="ORF">Z517_02800</name>
</gene>
<dbReference type="InterPro" id="IPR002347">
    <property type="entry name" value="SDR_fam"/>
</dbReference>
<dbReference type="AlphaFoldDB" id="A0A0D2GY68"/>
<dbReference type="PRINTS" id="PR00081">
    <property type="entry name" value="GDHRDH"/>
</dbReference>
<dbReference type="OrthoDB" id="1669814at2759"/>
<accession>A0A0D2GY68</accession>
<proteinExistence type="inferred from homology"/>
<dbReference type="VEuPathDB" id="FungiDB:Z517_02800"/>
<dbReference type="GO" id="GO:0016491">
    <property type="term" value="F:oxidoreductase activity"/>
    <property type="evidence" value="ECO:0007669"/>
    <property type="project" value="UniProtKB-KW"/>
</dbReference>
<dbReference type="CDD" id="cd05233">
    <property type="entry name" value="SDR_c"/>
    <property type="match status" value="1"/>
</dbReference>
<evidence type="ECO:0000256" key="1">
    <source>
        <dbReference type="ARBA" id="ARBA00006484"/>
    </source>
</evidence>
<dbReference type="RefSeq" id="XP_013287363.1">
    <property type="nucleotide sequence ID" value="XM_013431909.1"/>
</dbReference>
<organism evidence="4 5">
    <name type="scientific">Fonsecaea pedrosoi CBS 271.37</name>
    <dbReference type="NCBI Taxonomy" id="1442368"/>
    <lineage>
        <taxon>Eukaryota</taxon>
        <taxon>Fungi</taxon>
        <taxon>Dikarya</taxon>
        <taxon>Ascomycota</taxon>
        <taxon>Pezizomycotina</taxon>
        <taxon>Eurotiomycetes</taxon>
        <taxon>Chaetothyriomycetidae</taxon>
        <taxon>Chaetothyriales</taxon>
        <taxon>Herpotrichiellaceae</taxon>
        <taxon>Fonsecaea</taxon>
    </lineage>
</organism>
<keyword evidence="2" id="KW-0521">NADP</keyword>
<dbReference type="Pfam" id="PF13561">
    <property type="entry name" value="adh_short_C2"/>
    <property type="match status" value="1"/>
</dbReference>
<dbReference type="SUPFAM" id="SSF51735">
    <property type="entry name" value="NAD(P)-binding Rossmann-fold domains"/>
    <property type="match status" value="1"/>
</dbReference>
<dbReference type="InterPro" id="IPR020904">
    <property type="entry name" value="Sc_DH/Rdtase_CS"/>
</dbReference>
<dbReference type="PANTHER" id="PTHR24321:SF8">
    <property type="entry name" value="ESTRADIOL 17-BETA-DEHYDROGENASE 8-RELATED"/>
    <property type="match status" value="1"/>
</dbReference>
<evidence type="ECO:0000313" key="4">
    <source>
        <dbReference type="EMBL" id="KIW83555.1"/>
    </source>
</evidence>
<dbReference type="PANTHER" id="PTHR24321">
    <property type="entry name" value="DEHYDROGENASES, SHORT CHAIN"/>
    <property type="match status" value="1"/>
</dbReference>
<dbReference type="Proteomes" id="UP000053029">
    <property type="component" value="Unassembled WGS sequence"/>
</dbReference>
<dbReference type="STRING" id="1442368.A0A0D2GY68"/>
<comment type="similarity">
    <text evidence="1">Belongs to the short-chain dehydrogenases/reductases (SDR) family.</text>
</comment>
<keyword evidence="5" id="KW-1185">Reference proteome</keyword>
<dbReference type="EMBL" id="KN846970">
    <property type="protein sequence ID" value="KIW83555.1"/>
    <property type="molecule type" value="Genomic_DNA"/>
</dbReference>
<keyword evidence="3" id="KW-0560">Oxidoreductase</keyword>
<dbReference type="InterPro" id="IPR036291">
    <property type="entry name" value="NAD(P)-bd_dom_sf"/>
</dbReference>
<evidence type="ECO:0000313" key="5">
    <source>
        <dbReference type="Proteomes" id="UP000053029"/>
    </source>
</evidence>
<evidence type="ECO:0000256" key="3">
    <source>
        <dbReference type="ARBA" id="ARBA00023002"/>
    </source>
</evidence>
<name>A0A0D2GY68_9EURO</name>
<dbReference type="Gene3D" id="3.40.50.720">
    <property type="entry name" value="NAD(P)-binding Rossmann-like Domain"/>
    <property type="match status" value="1"/>
</dbReference>
<dbReference type="PRINTS" id="PR00080">
    <property type="entry name" value="SDRFAMILY"/>
</dbReference>
<protein>
    <submittedName>
        <fullName evidence="4">Uncharacterized protein</fullName>
    </submittedName>
</protein>
<sequence length="271" mass="28526">MAMESFFRDRVYAISGGASGIGLATSKLLLKYGAKVSIGDINIPSDLLADLAGGDSPAGKTAENKHILLKKVDVRSRDDVDSWIAETVERFGKLDGAANLAGTIPKDHNIGAIEDVDDEQWRFVFDVNVHGMMNCLRAQLKVIGKDAKGGQGEGGAVVNAGSGLSLQGREYTTAYTASKHAVLGMTRCVAKEVGKRGVRVNCVAPGFTNTPLMKQSMAISEGSASAEDFSTTALGRMAQPVEIADTIVYLLSDKASFVTGACVSVDGGWFC</sequence>
<evidence type="ECO:0000256" key="2">
    <source>
        <dbReference type="ARBA" id="ARBA00022857"/>
    </source>
</evidence>
<dbReference type="FunFam" id="3.40.50.720:FF:000084">
    <property type="entry name" value="Short-chain dehydrogenase reductase"/>
    <property type="match status" value="1"/>
</dbReference>
<reference evidence="4 5" key="1">
    <citation type="submission" date="2015-01" db="EMBL/GenBank/DDBJ databases">
        <title>The Genome Sequence of Fonsecaea pedrosoi CBS 271.37.</title>
        <authorList>
            <consortium name="The Broad Institute Genomics Platform"/>
            <person name="Cuomo C."/>
            <person name="de Hoog S."/>
            <person name="Gorbushina A."/>
            <person name="Stielow B."/>
            <person name="Teixiera M."/>
            <person name="Abouelleil A."/>
            <person name="Chapman S.B."/>
            <person name="Priest M."/>
            <person name="Young S.K."/>
            <person name="Wortman J."/>
            <person name="Nusbaum C."/>
            <person name="Birren B."/>
        </authorList>
    </citation>
    <scope>NUCLEOTIDE SEQUENCE [LARGE SCALE GENOMIC DNA]</scope>
    <source>
        <strain evidence="4 5">CBS 271.37</strain>
    </source>
</reference>
<dbReference type="HOGENOM" id="CLU_010194_1_0_1"/>
<dbReference type="PROSITE" id="PS00061">
    <property type="entry name" value="ADH_SHORT"/>
    <property type="match status" value="1"/>
</dbReference>
<dbReference type="GeneID" id="25302290"/>